<protein>
    <submittedName>
        <fullName evidence="1">Class I SAM-dependent methyltransferase</fullName>
    </submittedName>
</protein>
<accession>A0ABR7J7D4</accession>
<dbReference type="EMBL" id="JACRUJ010000002">
    <property type="protein sequence ID" value="MBC5841444.1"/>
    <property type="molecule type" value="Genomic_DNA"/>
</dbReference>
<dbReference type="GO" id="GO:0032259">
    <property type="term" value="P:methylation"/>
    <property type="evidence" value="ECO:0007669"/>
    <property type="project" value="UniProtKB-KW"/>
</dbReference>
<sequence>MILKLNFNKMQQEGVRYIHDESVHNFTAAREMVPFIMDLVKPNSVVDVGCGTGTWLKVFEDNKIADFVGIDGAYVDKASLKIKLDSFVEHDLETFYTSSRNFDLVISLEVAEHLKEQSAEVFIKTLVGLGDTVIFSAAIPNQGGQNHLNEREPAYWISKFEKERYKCYDVLRPVFWDNEKVDCWYRQNILLFTKNTQLEQKLKTMKSFLNAHLVHPELLRIKEGGLEVVKSNYNRILDSKEAIKFYRNLIINAIEFKIKKRLSR</sequence>
<proteinExistence type="predicted"/>
<keyword evidence="2" id="KW-1185">Reference proteome</keyword>
<organism evidence="1 2">
    <name type="scientific">Flavobacterium kayseriense</name>
    <dbReference type="NCBI Taxonomy" id="2764714"/>
    <lineage>
        <taxon>Bacteria</taxon>
        <taxon>Pseudomonadati</taxon>
        <taxon>Bacteroidota</taxon>
        <taxon>Flavobacteriia</taxon>
        <taxon>Flavobacteriales</taxon>
        <taxon>Flavobacteriaceae</taxon>
        <taxon>Flavobacterium</taxon>
    </lineage>
</organism>
<keyword evidence="1" id="KW-0489">Methyltransferase</keyword>
<evidence type="ECO:0000313" key="2">
    <source>
        <dbReference type="Proteomes" id="UP000629963"/>
    </source>
</evidence>
<dbReference type="CDD" id="cd02440">
    <property type="entry name" value="AdoMet_MTases"/>
    <property type="match status" value="1"/>
</dbReference>
<dbReference type="Pfam" id="PF13489">
    <property type="entry name" value="Methyltransf_23"/>
    <property type="match status" value="1"/>
</dbReference>
<name>A0ABR7J7D4_9FLAO</name>
<dbReference type="PANTHER" id="PTHR43861">
    <property type="entry name" value="TRANS-ACONITATE 2-METHYLTRANSFERASE-RELATED"/>
    <property type="match status" value="1"/>
</dbReference>
<dbReference type="InterPro" id="IPR029063">
    <property type="entry name" value="SAM-dependent_MTases_sf"/>
</dbReference>
<dbReference type="GO" id="GO:0008168">
    <property type="term" value="F:methyltransferase activity"/>
    <property type="evidence" value="ECO:0007669"/>
    <property type="project" value="UniProtKB-KW"/>
</dbReference>
<dbReference type="SUPFAM" id="SSF53335">
    <property type="entry name" value="S-adenosyl-L-methionine-dependent methyltransferases"/>
    <property type="match status" value="1"/>
</dbReference>
<gene>
    <name evidence="1" type="ORF">H8R23_08500</name>
</gene>
<comment type="caution">
    <text evidence="1">The sequence shown here is derived from an EMBL/GenBank/DDBJ whole genome shotgun (WGS) entry which is preliminary data.</text>
</comment>
<keyword evidence="1" id="KW-0808">Transferase</keyword>
<evidence type="ECO:0000313" key="1">
    <source>
        <dbReference type="EMBL" id="MBC5841444.1"/>
    </source>
</evidence>
<dbReference type="Proteomes" id="UP000629963">
    <property type="component" value="Unassembled WGS sequence"/>
</dbReference>
<reference evidence="1 2" key="1">
    <citation type="submission" date="2020-08" db="EMBL/GenBank/DDBJ databases">
        <title>Description of novel Flavobacterium F-380 isolate.</title>
        <authorList>
            <person name="Saticioglu I.B."/>
            <person name="Duman M."/>
            <person name="Altun S."/>
        </authorList>
    </citation>
    <scope>NUCLEOTIDE SEQUENCE [LARGE SCALE GENOMIC DNA]</scope>
    <source>
        <strain evidence="1 2">F-380</strain>
    </source>
</reference>
<dbReference type="Gene3D" id="3.40.50.150">
    <property type="entry name" value="Vaccinia Virus protein VP39"/>
    <property type="match status" value="1"/>
</dbReference>
<dbReference type="RefSeq" id="WP_187010026.1">
    <property type="nucleotide sequence ID" value="NZ_JACRUI010000002.1"/>
</dbReference>